<organism evidence="1 2">
    <name type="scientific">Monopterus albus</name>
    <name type="common">Swamp eel</name>
    <dbReference type="NCBI Taxonomy" id="43700"/>
    <lineage>
        <taxon>Eukaryota</taxon>
        <taxon>Metazoa</taxon>
        <taxon>Chordata</taxon>
        <taxon>Craniata</taxon>
        <taxon>Vertebrata</taxon>
        <taxon>Euteleostomi</taxon>
        <taxon>Actinopterygii</taxon>
        <taxon>Neopterygii</taxon>
        <taxon>Teleostei</taxon>
        <taxon>Neoteleostei</taxon>
        <taxon>Acanthomorphata</taxon>
        <taxon>Anabantaria</taxon>
        <taxon>Synbranchiformes</taxon>
        <taxon>Synbranchidae</taxon>
        <taxon>Monopterus</taxon>
    </lineage>
</organism>
<dbReference type="InterPro" id="IPR036865">
    <property type="entry name" value="CRAL-TRIO_dom_sf"/>
</dbReference>
<sequence>MTFVSLLTLLQFRGRIQDILPSLPAQHDQYLLRWLRGESGSTVHHSDCLLSMSSLWVRYWQTTVGPLPQLNRLDGKDGGYQVITL</sequence>
<accession>A0A3Q3JB21</accession>
<evidence type="ECO:0000313" key="1">
    <source>
        <dbReference type="Ensembl" id="ENSMALP00000016084.1"/>
    </source>
</evidence>
<dbReference type="Gene3D" id="3.40.525.10">
    <property type="entry name" value="CRAL-TRIO lipid binding domain"/>
    <property type="match status" value="1"/>
</dbReference>
<dbReference type="AlphaFoldDB" id="A0A3Q3JB21"/>
<dbReference type="Ensembl" id="ENSMALT00000016408.1">
    <property type="protein sequence ID" value="ENSMALP00000016084.1"/>
    <property type="gene ID" value="ENSMALG00000011283.1"/>
</dbReference>
<proteinExistence type="predicted"/>
<keyword evidence="2" id="KW-1185">Reference proteome</keyword>
<dbReference type="Proteomes" id="UP000261600">
    <property type="component" value="Unplaced"/>
</dbReference>
<reference evidence="1" key="1">
    <citation type="submission" date="2025-08" db="UniProtKB">
        <authorList>
            <consortium name="Ensembl"/>
        </authorList>
    </citation>
    <scope>IDENTIFICATION</scope>
</reference>
<reference evidence="1" key="2">
    <citation type="submission" date="2025-09" db="UniProtKB">
        <authorList>
            <consortium name="Ensembl"/>
        </authorList>
    </citation>
    <scope>IDENTIFICATION</scope>
</reference>
<protein>
    <submittedName>
        <fullName evidence="1">Uncharacterized protein</fullName>
    </submittedName>
</protein>
<name>A0A3Q3JB21_MONAL</name>
<evidence type="ECO:0000313" key="2">
    <source>
        <dbReference type="Proteomes" id="UP000261600"/>
    </source>
</evidence>